<organism evidence="1 2">
    <name type="scientific">Pontibacter rugosus</name>
    <dbReference type="NCBI Taxonomy" id="1745966"/>
    <lineage>
        <taxon>Bacteria</taxon>
        <taxon>Pseudomonadati</taxon>
        <taxon>Bacteroidota</taxon>
        <taxon>Cytophagia</taxon>
        <taxon>Cytophagales</taxon>
        <taxon>Hymenobacteraceae</taxon>
        <taxon>Pontibacter</taxon>
    </lineage>
</organism>
<sequence>MENKQKFALITGATMSYDYSTTTGPTDTDFFHKADMEEAKIVKEGSKADPATDGYEALMSCEKEITSGFKSKAKPADEGK</sequence>
<proteinExistence type="predicted"/>
<accession>A0ABW3SIH7</accession>
<keyword evidence="2" id="KW-1185">Reference proteome</keyword>
<reference evidence="2" key="1">
    <citation type="journal article" date="2019" name="Int. J. Syst. Evol. Microbiol.">
        <title>The Global Catalogue of Microorganisms (GCM) 10K type strain sequencing project: providing services to taxonomists for standard genome sequencing and annotation.</title>
        <authorList>
            <consortium name="The Broad Institute Genomics Platform"/>
            <consortium name="The Broad Institute Genome Sequencing Center for Infectious Disease"/>
            <person name="Wu L."/>
            <person name="Ma J."/>
        </authorList>
    </citation>
    <scope>NUCLEOTIDE SEQUENCE [LARGE SCALE GENOMIC DNA]</scope>
    <source>
        <strain evidence="2">JCM 31319</strain>
    </source>
</reference>
<evidence type="ECO:0000313" key="1">
    <source>
        <dbReference type="EMBL" id="MFD1184614.1"/>
    </source>
</evidence>
<dbReference type="RefSeq" id="WP_377521946.1">
    <property type="nucleotide sequence ID" value="NZ_JBHTLD010000001.1"/>
</dbReference>
<dbReference type="EMBL" id="JBHTLD010000001">
    <property type="protein sequence ID" value="MFD1184614.1"/>
    <property type="molecule type" value="Genomic_DNA"/>
</dbReference>
<evidence type="ECO:0000313" key="2">
    <source>
        <dbReference type="Proteomes" id="UP001597094"/>
    </source>
</evidence>
<protein>
    <submittedName>
        <fullName evidence="1">Uncharacterized protein</fullName>
    </submittedName>
</protein>
<comment type="caution">
    <text evidence="1">The sequence shown here is derived from an EMBL/GenBank/DDBJ whole genome shotgun (WGS) entry which is preliminary data.</text>
</comment>
<dbReference type="Proteomes" id="UP001597094">
    <property type="component" value="Unassembled WGS sequence"/>
</dbReference>
<gene>
    <name evidence="1" type="ORF">ACFQ2O_00250</name>
</gene>
<name>A0ABW3SIH7_9BACT</name>